<dbReference type="Proteomes" id="UP000436088">
    <property type="component" value="Unassembled WGS sequence"/>
</dbReference>
<accession>A0A6A2ZIU0</accession>
<gene>
    <name evidence="3" type="ORF">F3Y22_tig00110893pilonHSYRG01081</name>
</gene>
<name>A0A6A2ZIU0_HIBSY</name>
<evidence type="ECO:0000313" key="3">
    <source>
        <dbReference type="EMBL" id="KAE8691072.1"/>
    </source>
</evidence>
<evidence type="ECO:0000256" key="2">
    <source>
        <dbReference type="SAM" id="MobiDB-lite"/>
    </source>
</evidence>
<evidence type="ECO:0000313" key="4">
    <source>
        <dbReference type="Proteomes" id="UP000436088"/>
    </source>
</evidence>
<dbReference type="Gene3D" id="1.25.40.10">
    <property type="entry name" value="Tetratricopeptide repeat domain"/>
    <property type="match status" value="1"/>
</dbReference>
<feature type="compositionally biased region" description="Basic and acidic residues" evidence="2">
    <location>
        <begin position="75"/>
        <end position="89"/>
    </location>
</feature>
<feature type="compositionally biased region" description="Polar residues" evidence="2">
    <location>
        <begin position="90"/>
        <end position="108"/>
    </location>
</feature>
<dbReference type="PANTHER" id="PTHR45717">
    <property type="entry name" value="OS12G0527900 PROTEIN"/>
    <property type="match status" value="1"/>
</dbReference>
<comment type="caution">
    <text evidence="3">The sequence shown here is derived from an EMBL/GenBank/DDBJ whole genome shotgun (WGS) entry which is preliminary data.</text>
</comment>
<proteinExistence type="inferred from homology"/>
<sequence>MSSQVAMCRAMSEWDALNTFLEGLRPGAMLGGEQCDPQRLSKAIAIAGKLIELADVKSSSNVSSRPMPRYSGNSGRDREKVQQGDDRESSSSGQGEPSTVRSQGISSGKNDKRMSREALPYNYHEEDRRKRSSRNCGGTSVKAAKSIKRLGPIEGINAAKQGSRRGKAIDVEAVEPRGKLDAIANVQAIKSGAKLGEATCSKVAESRGKHGATISSQVVSPGSKRDETASVKAVEHKKGPGAIARDKAIKPRVQSEQVRSQRLVLKVPSLTEEDGFFTFMFGLKPWAKRVLERREVKELSKALTTAESIKEFGKSENEEVVVSRVAEKIHSMMNQMRAKIELSREEDEPRIEKALRLGSVQFISGKASEKLLLYNNLVIACLDKGLIRLLLEYLKKMRELRHPVSYLVFNRLIILHSSLGRRKTIPKILSQMKADKVVRHVSTYNILMKIEANEHNIEGLGQGYTAAEAYVEAVEEAMTGITGNRGFQRNEDEWTHKTGGGMLEDSRKGDEFDNMQQSQMFDTMVGDHLFNISMVEIFAENGDVKNAEKLFDPGILLCTIL</sequence>
<comment type="similarity">
    <text evidence="1">Belongs to the PPR family. P subfamily.</text>
</comment>
<feature type="region of interest" description="Disordered" evidence="2">
    <location>
        <begin position="57"/>
        <end position="143"/>
    </location>
</feature>
<evidence type="ECO:0000256" key="1">
    <source>
        <dbReference type="ARBA" id="ARBA00007626"/>
    </source>
</evidence>
<keyword evidence="4" id="KW-1185">Reference proteome</keyword>
<protein>
    <submittedName>
        <fullName evidence="3">Uncharacterized protein</fullName>
    </submittedName>
</protein>
<reference evidence="3" key="1">
    <citation type="submission" date="2019-09" db="EMBL/GenBank/DDBJ databases">
        <title>Draft genome information of white flower Hibiscus syriacus.</title>
        <authorList>
            <person name="Kim Y.-M."/>
        </authorList>
    </citation>
    <scope>NUCLEOTIDE SEQUENCE [LARGE SCALE GENOMIC DNA]</scope>
    <source>
        <strain evidence="3">YM2019G1</strain>
    </source>
</reference>
<dbReference type="InterPro" id="IPR011990">
    <property type="entry name" value="TPR-like_helical_dom_sf"/>
</dbReference>
<dbReference type="EMBL" id="VEPZ02001150">
    <property type="protein sequence ID" value="KAE8691072.1"/>
    <property type="molecule type" value="Genomic_DNA"/>
</dbReference>
<dbReference type="AlphaFoldDB" id="A0A6A2ZIU0"/>
<dbReference type="GO" id="GO:0005739">
    <property type="term" value="C:mitochondrion"/>
    <property type="evidence" value="ECO:0007669"/>
    <property type="project" value="TreeGrafter"/>
</dbReference>
<dbReference type="PANTHER" id="PTHR45717:SF11">
    <property type="entry name" value="PENTACOTRIPEPTIDE-REPEAT REGION OF PRORP DOMAIN-CONTAINING PROTEIN"/>
    <property type="match status" value="1"/>
</dbReference>
<organism evidence="3 4">
    <name type="scientific">Hibiscus syriacus</name>
    <name type="common">Rose of Sharon</name>
    <dbReference type="NCBI Taxonomy" id="106335"/>
    <lineage>
        <taxon>Eukaryota</taxon>
        <taxon>Viridiplantae</taxon>
        <taxon>Streptophyta</taxon>
        <taxon>Embryophyta</taxon>
        <taxon>Tracheophyta</taxon>
        <taxon>Spermatophyta</taxon>
        <taxon>Magnoliopsida</taxon>
        <taxon>eudicotyledons</taxon>
        <taxon>Gunneridae</taxon>
        <taxon>Pentapetalae</taxon>
        <taxon>rosids</taxon>
        <taxon>malvids</taxon>
        <taxon>Malvales</taxon>
        <taxon>Malvaceae</taxon>
        <taxon>Malvoideae</taxon>
        <taxon>Hibiscus</taxon>
    </lineage>
</organism>